<protein>
    <submittedName>
        <fullName evidence="2">UDP-N-acetylglucosamine 2-epimerase (Hydrolyzing)</fullName>
        <ecNumber evidence="2">3.2.1.183</ecNumber>
    </submittedName>
</protein>
<gene>
    <name evidence="2" type="primary">neuC</name>
    <name evidence="2" type="ORF">H9W90_03850</name>
</gene>
<keyword evidence="2" id="KW-0326">Glycosidase</keyword>
<reference evidence="2 3" key="1">
    <citation type="submission" date="2020-08" db="EMBL/GenBank/DDBJ databases">
        <title>Polaribacter sp. L12M9 isolated from gut of the Korean scallop.</title>
        <authorList>
            <person name="Jeong Y.S."/>
        </authorList>
    </citation>
    <scope>NUCLEOTIDE SEQUENCE [LARGE SCALE GENOMIC DNA]</scope>
    <source>
        <strain evidence="2 3">L12M9</strain>
    </source>
</reference>
<dbReference type="PANTHER" id="PTHR43174:SF3">
    <property type="entry name" value="UDP-N-ACETYLGLUCOSAMINE 2-EPIMERASE"/>
    <property type="match status" value="1"/>
</dbReference>
<keyword evidence="3" id="KW-1185">Reference proteome</keyword>
<feature type="domain" description="UDP-N-acetylglucosamine 2-epimerase" evidence="1">
    <location>
        <begin position="25"/>
        <end position="356"/>
    </location>
</feature>
<evidence type="ECO:0000313" key="2">
    <source>
        <dbReference type="EMBL" id="QNM86264.1"/>
    </source>
</evidence>
<dbReference type="SUPFAM" id="SSF53756">
    <property type="entry name" value="UDP-Glycosyltransferase/glycogen phosphorylase"/>
    <property type="match status" value="1"/>
</dbReference>
<dbReference type="NCBIfam" id="TIGR03568">
    <property type="entry name" value="NeuC_NnaA"/>
    <property type="match status" value="1"/>
</dbReference>
<organism evidence="2 3">
    <name type="scientific">Polaribacter pectinis</name>
    <dbReference type="NCBI Taxonomy" id="2738844"/>
    <lineage>
        <taxon>Bacteria</taxon>
        <taxon>Pseudomonadati</taxon>
        <taxon>Bacteroidota</taxon>
        <taxon>Flavobacteriia</taxon>
        <taxon>Flavobacteriales</taxon>
        <taxon>Flavobacteriaceae</taxon>
    </lineage>
</organism>
<sequence length="374" mass="41998">MKKLVFLTGTRADFGKLKSLIKITQESSNFDVQIFATGMHLDEKYGLTVNEIYKSGFNNVATYKNHAGAEFMDRTLAKTILGFSEYISKQKPDLIVVHGDRVEALAGAIVGSLNNILVAHIEGGEISGTIDELIRHSVSKLAHLHLVSNDEAKKRIIQMGELESSVYVIGSPDLDLMNPNNLPDIDKVKEYYSIYFNEYAIAMYHPVTTEYENIKDQVAIFVDSLLASNKNYVVIFPNNDLGTEEILEEYKRLENNSKFIIFPSLRFENFLRLLQNANFIIGNSSAGIREAPFYKVPTIDIGSRQNNRSKGSSILNVAHKSSEILTAIENSVALKSEKIDISEFGEGNSNTVFLHLLNSEEIWNVNCQKQFQDL</sequence>
<evidence type="ECO:0000259" key="1">
    <source>
        <dbReference type="Pfam" id="PF02350"/>
    </source>
</evidence>
<dbReference type="Proteomes" id="UP000515808">
    <property type="component" value="Chromosome"/>
</dbReference>
<dbReference type="KEGG" id="ppec:H9W90_03850"/>
<evidence type="ECO:0000313" key="3">
    <source>
        <dbReference type="Proteomes" id="UP000515808"/>
    </source>
</evidence>
<dbReference type="EC" id="3.2.1.183" evidence="2"/>
<dbReference type="Gene3D" id="3.40.50.2000">
    <property type="entry name" value="Glycogen Phosphorylase B"/>
    <property type="match status" value="2"/>
</dbReference>
<dbReference type="PANTHER" id="PTHR43174">
    <property type="entry name" value="UDP-N-ACETYLGLUCOSAMINE 2-EPIMERASE"/>
    <property type="match status" value="1"/>
</dbReference>
<name>A0A7G9LCB5_9FLAO</name>
<dbReference type="EMBL" id="CP060695">
    <property type="protein sequence ID" value="QNM86264.1"/>
    <property type="molecule type" value="Genomic_DNA"/>
</dbReference>
<accession>A0A7G9LCB5</accession>
<dbReference type="GO" id="GO:0004553">
    <property type="term" value="F:hydrolase activity, hydrolyzing O-glycosyl compounds"/>
    <property type="evidence" value="ECO:0007669"/>
    <property type="project" value="InterPro"/>
</dbReference>
<keyword evidence="2" id="KW-0378">Hydrolase</keyword>
<dbReference type="InterPro" id="IPR020004">
    <property type="entry name" value="UDP-GlcNAc_Epase"/>
</dbReference>
<dbReference type="InterPro" id="IPR003331">
    <property type="entry name" value="UDP_GlcNAc_Epimerase_2_dom"/>
</dbReference>
<dbReference type="InterPro" id="IPR029767">
    <property type="entry name" value="WecB-like"/>
</dbReference>
<proteinExistence type="predicted"/>
<dbReference type="AlphaFoldDB" id="A0A7G9LCB5"/>
<dbReference type="GO" id="GO:0006047">
    <property type="term" value="P:UDP-N-acetylglucosamine metabolic process"/>
    <property type="evidence" value="ECO:0007669"/>
    <property type="project" value="InterPro"/>
</dbReference>
<dbReference type="Pfam" id="PF02350">
    <property type="entry name" value="Epimerase_2"/>
    <property type="match status" value="1"/>
</dbReference>
<dbReference type="RefSeq" id="WP_187483146.1">
    <property type="nucleotide sequence ID" value="NZ_CP060695.1"/>
</dbReference>